<dbReference type="InParanoid" id="A0A2H3CTG5"/>
<dbReference type="Proteomes" id="UP000217790">
    <property type="component" value="Unassembled WGS sequence"/>
</dbReference>
<evidence type="ECO:0000313" key="2">
    <source>
        <dbReference type="EMBL" id="PBK80047.1"/>
    </source>
</evidence>
<proteinExistence type="predicted"/>
<evidence type="ECO:0000256" key="1">
    <source>
        <dbReference type="SAM" id="MobiDB-lite"/>
    </source>
</evidence>
<keyword evidence="3" id="KW-1185">Reference proteome</keyword>
<dbReference type="AlphaFoldDB" id="A0A2H3CTG5"/>
<sequence length="125" mass="13718">MPTRLFLPIGSDSGSTVTDIDINACPLLPESPFTSSTDLYFPDDENNLAYAVGYAQIPPSPTISPQPWSPPLSPLLSNFRPDVFHPEDVVPFPDPESEPRPGEAPLRTRFFTSMHSHNSHTDRGG</sequence>
<organism evidence="2 3">
    <name type="scientific">Armillaria gallica</name>
    <name type="common">Bulbous honey fungus</name>
    <name type="synonym">Armillaria bulbosa</name>
    <dbReference type="NCBI Taxonomy" id="47427"/>
    <lineage>
        <taxon>Eukaryota</taxon>
        <taxon>Fungi</taxon>
        <taxon>Dikarya</taxon>
        <taxon>Basidiomycota</taxon>
        <taxon>Agaricomycotina</taxon>
        <taxon>Agaricomycetes</taxon>
        <taxon>Agaricomycetidae</taxon>
        <taxon>Agaricales</taxon>
        <taxon>Marasmiineae</taxon>
        <taxon>Physalacriaceae</taxon>
        <taxon>Armillaria</taxon>
    </lineage>
</organism>
<protein>
    <submittedName>
        <fullName evidence="2">Uncharacterized protein</fullName>
    </submittedName>
</protein>
<name>A0A2H3CTG5_ARMGA</name>
<feature type="region of interest" description="Disordered" evidence="1">
    <location>
        <begin position="86"/>
        <end position="125"/>
    </location>
</feature>
<reference evidence="3" key="1">
    <citation type="journal article" date="2017" name="Nat. Ecol. Evol.">
        <title>Genome expansion and lineage-specific genetic innovations in the forest pathogenic fungi Armillaria.</title>
        <authorList>
            <person name="Sipos G."/>
            <person name="Prasanna A.N."/>
            <person name="Walter M.C."/>
            <person name="O'Connor E."/>
            <person name="Balint B."/>
            <person name="Krizsan K."/>
            <person name="Kiss B."/>
            <person name="Hess J."/>
            <person name="Varga T."/>
            <person name="Slot J."/>
            <person name="Riley R."/>
            <person name="Boka B."/>
            <person name="Rigling D."/>
            <person name="Barry K."/>
            <person name="Lee J."/>
            <person name="Mihaltcheva S."/>
            <person name="LaButti K."/>
            <person name="Lipzen A."/>
            <person name="Waldron R."/>
            <person name="Moloney N.M."/>
            <person name="Sperisen C."/>
            <person name="Kredics L."/>
            <person name="Vagvoelgyi C."/>
            <person name="Patrignani A."/>
            <person name="Fitzpatrick D."/>
            <person name="Nagy I."/>
            <person name="Doyle S."/>
            <person name="Anderson J.B."/>
            <person name="Grigoriev I.V."/>
            <person name="Gueldener U."/>
            <person name="Muensterkoetter M."/>
            <person name="Nagy L.G."/>
        </authorList>
    </citation>
    <scope>NUCLEOTIDE SEQUENCE [LARGE SCALE GENOMIC DNA]</scope>
    <source>
        <strain evidence="3">Ar21-2</strain>
    </source>
</reference>
<evidence type="ECO:0000313" key="3">
    <source>
        <dbReference type="Proteomes" id="UP000217790"/>
    </source>
</evidence>
<accession>A0A2H3CTG5</accession>
<dbReference type="EMBL" id="KZ293754">
    <property type="protein sequence ID" value="PBK80047.1"/>
    <property type="molecule type" value="Genomic_DNA"/>
</dbReference>
<gene>
    <name evidence="2" type="ORF">ARMGADRAFT_1092589</name>
</gene>